<feature type="transmembrane region" description="Helical" evidence="1">
    <location>
        <begin position="203"/>
        <end position="223"/>
    </location>
</feature>
<dbReference type="Proteomes" id="UP001175211">
    <property type="component" value="Unassembled WGS sequence"/>
</dbReference>
<evidence type="ECO:0000313" key="3">
    <source>
        <dbReference type="Proteomes" id="UP001175211"/>
    </source>
</evidence>
<keyword evidence="1" id="KW-0812">Transmembrane</keyword>
<feature type="transmembrane region" description="Helical" evidence="1">
    <location>
        <begin position="157"/>
        <end position="179"/>
    </location>
</feature>
<proteinExistence type="predicted"/>
<feature type="transmembrane region" description="Helical" evidence="1">
    <location>
        <begin position="99"/>
        <end position="120"/>
    </location>
</feature>
<keyword evidence="1" id="KW-1133">Transmembrane helix</keyword>
<dbReference type="EMBL" id="JAUEPS010000030">
    <property type="protein sequence ID" value="KAK0452767.1"/>
    <property type="molecule type" value="Genomic_DNA"/>
</dbReference>
<keyword evidence="1" id="KW-0472">Membrane</keyword>
<protein>
    <submittedName>
        <fullName evidence="2">Uncharacterized protein</fullName>
    </submittedName>
</protein>
<dbReference type="AlphaFoldDB" id="A0AA39K1B0"/>
<name>A0AA39K1B0_ARMTA</name>
<feature type="transmembrane region" description="Helical" evidence="1">
    <location>
        <begin position="61"/>
        <end position="79"/>
    </location>
</feature>
<reference evidence="2" key="1">
    <citation type="submission" date="2023-06" db="EMBL/GenBank/DDBJ databases">
        <authorList>
            <consortium name="Lawrence Berkeley National Laboratory"/>
            <person name="Ahrendt S."/>
            <person name="Sahu N."/>
            <person name="Indic B."/>
            <person name="Wong-Bajracharya J."/>
            <person name="Merenyi Z."/>
            <person name="Ke H.-M."/>
            <person name="Monk M."/>
            <person name="Kocsube S."/>
            <person name="Drula E."/>
            <person name="Lipzen A."/>
            <person name="Balint B."/>
            <person name="Henrissat B."/>
            <person name="Andreopoulos B."/>
            <person name="Martin F.M."/>
            <person name="Harder C.B."/>
            <person name="Rigling D."/>
            <person name="Ford K.L."/>
            <person name="Foster G.D."/>
            <person name="Pangilinan J."/>
            <person name="Papanicolaou A."/>
            <person name="Barry K."/>
            <person name="LaButti K."/>
            <person name="Viragh M."/>
            <person name="Koriabine M."/>
            <person name="Yan M."/>
            <person name="Riley R."/>
            <person name="Champramary S."/>
            <person name="Plett K.L."/>
            <person name="Tsai I.J."/>
            <person name="Slot J."/>
            <person name="Sipos G."/>
            <person name="Plett J."/>
            <person name="Nagy L.G."/>
            <person name="Grigoriev I.V."/>
        </authorList>
    </citation>
    <scope>NUCLEOTIDE SEQUENCE</scope>
    <source>
        <strain evidence="2">CCBAS 213</strain>
    </source>
</reference>
<organism evidence="2 3">
    <name type="scientific">Armillaria tabescens</name>
    <name type="common">Ringless honey mushroom</name>
    <name type="synonym">Agaricus tabescens</name>
    <dbReference type="NCBI Taxonomy" id="1929756"/>
    <lineage>
        <taxon>Eukaryota</taxon>
        <taxon>Fungi</taxon>
        <taxon>Dikarya</taxon>
        <taxon>Basidiomycota</taxon>
        <taxon>Agaricomycotina</taxon>
        <taxon>Agaricomycetes</taxon>
        <taxon>Agaricomycetidae</taxon>
        <taxon>Agaricales</taxon>
        <taxon>Marasmiineae</taxon>
        <taxon>Physalacriaceae</taxon>
        <taxon>Desarmillaria</taxon>
    </lineage>
</organism>
<evidence type="ECO:0000313" key="2">
    <source>
        <dbReference type="EMBL" id="KAK0452767.1"/>
    </source>
</evidence>
<dbReference type="GeneID" id="85353395"/>
<gene>
    <name evidence="2" type="ORF">EV420DRAFT_1482076</name>
</gene>
<comment type="caution">
    <text evidence="2">The sequence shown here is derived from an EMBL/GenBank/DDBJ whole genome shotgun (WGS) entry which is preliminary data.</text>
</comment>
<evidence type="ECO:0000256" key="1">
    <source>
        <dbReference type="SAM" id="Phobius"/>
    </source>
</evidence>
<feature type="transmembrane region" description="Helical" evidence="1">
    <location>
        <begin position="127"/>
        <end position="151"/>
    </location>
</feature>
<sequence length="268" mass="30204">MSGTVPITEVAQYMTWSLISWDYLITFDDELEDHTILVFKKIVDQVFILYKSLSGTHSSDFGYHLCILSDAIISGYWIYVLLDEVLVNTLCYLGTFSESLIYVTLQLFIIESILVLRIWAIMGKQRWILWTFFGLLACSTSTSIVISLYFATGTGCLVYGILTLIYETIIFISAAYYGIKELGGIRSLLLGHMVLLAYGPRPIMCLLFQVLVVFSILCSVPVMSFLDPHLGLTIMSVTMNHMLLGLQKQALSDSIVQYSQGVELTTFR</sequence>
<dbReference type="RefSeq" id="XP_060328103.1">
    <property type="nucleotide sequence ID" value="XM_060469847.1"/>
</dbReference>
<accession>A0AA39K1B0</accession>
<keyword evidence="3" id="KW-1185">Reference proteome</keyword>